<comment type="caution">
    <text evidence="1">The sequence shown here is derived from an EMBL/GenBank/DDBJ whole genome shotgun (WGS) entry which is preliminary data.</text>
</comment>
<keyword evidence="2" id="KW-1185">Reference proteome</keyword>
<gene>
    <name evidence="1" type="ORF">MLD38_008313</name>
</gene>
<dbReference type="EMBL" id="CM042882">
    <property type="protein sequence ID" value="KAI4382336.1"/>
    <property type="molecule type" value="Genomic_DNA"/>
</dbReference>
<evidence type="ECO:0000313" key="1">
    <source>
        <dbReference type="EMBL" id="KAI4382336.1"/>
    </source>
</evidence>
<name>A0ACB9RT24_9MYRT</name>
<dbReference type="Proteomes" id="UP001057402">
    <property type="component" value="Chromosome 3"/>
</dbReference>
<proteinExistence type="predicted"/>
<sequence>MAMPGPPDVKDKSSTTAAAVAAPPSPNPHSLHPQPHHHPHAHPRPLPPQPYYLDERDGLISWLRGEFAAANAIIDSLLNHLRSIGDPGEYDAVLASISQRRCNWTTILYMQQYFPISDVVYALKQAAWRRQQQQAYMSNNSRKEYRRGNFNHSNYNNNNHSNNHNHANNTSGRNLGSGRVKEGVSPRSVEKRTESDCKDEDVKGFDGDAVGEEEKGVAPKAQADPTLKNSEVVGENACDASNSESDKSEGCASTPNGAEQNQKVKQSANGVPRTFVANELIDGRTVNTVEGLKLYDLLDDTEVRKLHSLANDLRAAGKRGQFQETGQTYVASKRPMKGHGREMIQLGVPVTDSLPEVESVGIHKGRKIESIPALLQDVIDRLLRMQIVTVKPDSCTIDFYYEGDHSHPHSWPHWYGRPVCMLSLTECDMSFGKTFTINPPGDFRGALKLSLLPGSLLVMQGLAADLAKHAIPPIRKQRILVTFTKCQPRKPIPGDARVPAPTAVQPPQWGLPTPRPLNHVPHPAASKHFPPGPGTTGALPATAIHPQISATNGMPTLYVAAPVVPAIPFPGPVAIPATPSGWTTVPQRHPPPPHLPAPGTGVFLPPQGSGNPSSPELSSGEQNRNASVSPNGKQADMKKGRPEANGGVHGPKDSKNEEKHIGEDARKAAGKQNGTV</sequence>
<protein>
    <submittedName>
        <fullName evidence="1">Uncharacterized protein</fullName>
    </submittedName>
</protein>
<accession>A0ACB9RT24</accession>
<reference evidence="2" key="1">
    <citation type="journal article" date="2023" name="Front. Plant Sci.">
        <title>Chromosomal-level genome assembly of Melastoma candidum provides insights into trichome evolution.</title>
        <authorList>
            <person name="Zhong Y."/>
            <person name="Wu W."/>
            <person name="Sun C."/>
            <person name="Zou P."/>
            <person name="Liu Y."/>
            <person name="Dai S."/>
            <person name="Zhou R."/>
        </authorList>
    </citation>
    <scope>NUCLEOTIDE SEQUENCE [LARGE SCALE GENOMIC DNA]</scope>
</reference>
<evidence type="ECO:0000313" key="2">
    <source>
        <dbReference type="Proteomes" id="UP001057402"/>
    </source>
</evidence>
<organism evidence="1 2">
    <name type="scientific">Melastoma candidum</name>
    <dbReference type="NCBI Taxonomy" id="119954"/>
    <lineage>
        <taxon>Eukaryota</taxon>
        <taxon>Viridiplantae</taxon>
        <taxon>Streptophyta</taxon>
        <taxon>Embryophyta</taxon>
        <taxon>Tracheophyta</taxon>
        <taxon>Spermatophyta</taxon>
        <taxon>Magnoliopsida</taxon>
        <taxon>eudicotyledons</taxon>
        <taxon>Gunneridae</taxon>
        <taxon>Pentapetalae</taxon>
        <taxon>rosids</taxon>
        <taxon>malvids</taxon>
        <taxon>Myrtales</taxon>
        <taxon>Melastomataceae</taxon>
        <taxon>Melastomatoideae</taxon>
        <taxon>Melastomateae</taxon>
        <taxon>Melastoma</taxon>
    </lineage>
</organism>